<dbReference type="Proteomes" id="UP000271098">
    <property type="component" value="Unassembled WGS sequence"/>
</dbReference>
<evidence type="ECO:0000313" key="1">
    <source>
        <dbReference type="EMBL" id="VDK56708.1"/>
    </source>
</evidence>
<reference evidence="1 2" key="2">
    <citation type="submission" date="2018-11" db="EMBL/GenBank/DDBJ databases">
        <authorList>
            <consortium name="Pathogen Informatics"/>
        </authorList>
    </citation>
    <scope>NUCLEOTIDE SEQUENCE [LARGE SCALE GENOMIC DNA]</scope>
</reference>
<keyword evidence="2" id="KW-1185">Reference proteome</keyword>
<gene>
    <name evidence="1" type="ORF">GPUH_LOCUS6957</name>
</gene>
<organism evidence="3">
    <name type="scientific">Gongylonema pulchrum</name>
    <dbReference type="NCBI Taxonomy" id="637853"/>
    <lineage>
        <taxon>Eukaryota</taxon>
        <taxon>Metazoa</taxon>
        <taxon>Ecdysozoa</taxon>
        <taxon>Nematoda</taxon>
        <taxon>Chromadorea</taxon>
        <taxon>Rhabditida</taxon>
        <taxon>Spirurina</taxon>
        <taxon>Spiruromorpha</taxon>
        <taxon>Spiruroidea</taxon>
        <taxon>Gongylonematidae</taxon>
        <taxon>Gongylonema</taxon>
    </lineage>
</organism>
<protein>
    <submittedName>
        <fullName evidence="3">COesterase domain-containing protein</fullName>
    </submittedName>
</protein>
<dbReference type="WBParaSite" id="GPUH_0000696601-mRNA-1">
    <property type="protein sequence ID" value="GPUH_0000696601-mRNA-1"/>
    <property type="gene ID" value="GPUH_0000696601"/>
</dbReference>
<proteinExistence type="predicted"/>
<sequence>MIWSFPSAACMERRASAGEALLNASDYQHLGSSYAMSELVTLHRNSVTNARLRTSIPNNLTIEEEGEKYLDHCGSLKRNTVDCLRGTEGREFYPPALFRRFAGSPYAKQNVAQQRRRSWTPTNQNLFISSQQQACFVLFVFGI</sequence>
<dbReference type="AlphaFoldDB" id="A0A183DE16"/>
<evidence type="ECO:0000313" key="2">
    <source>
        <dbReference type="Proteomes" id="UP000271098"/>
    </source>
</evidence>
<evidence type="ECO:0000313" key="3">
    <source>
        <dbReference type="WBParaSite" id="GPUH_0000696601-mRNA-1"/>
    </source>
</evidence>
<name>A0A183DE16_9BILA</name>
<reference evidence="3" key="1">
    <citation type="submission" date="2016-06" db="UniProtKB">
        <authorList>
            <consortium name="WormBaseParasite"/>
        </authorList>
    </citation>
    <scope>IDENTIFICATION</scope>
</reference>
<accession>A0A183DE16</accession>
<dbReference type="EMBL" id="UYRT01017220">
    <property type="protein sequence ID" value="VDK56708.1"/>
    <property type="molecule type" value="Genomic_DNA"/>
</dbReference>